<gene>
    <name evidence="1" type="ORF">SAMN02746066_03306</name>
</gene>
<evidence type="ECO:0000313" key="2">
    <source>
        <dbReference type="Proteomes" id="UP000184038"/>
    </source>
</evidence>
<reference evidence="1 2" key="1">
    <citation type="submission" date="2016-11" db="EMBL/GenBank/DDBJ databases">
        <authorList>
            <person name="Jaros S."/>
            <person name="Januszkiewicz K."/>
            <person name="Wedrychowicz H."/>
        </authorList>
    </citation>
    <scope>NUCLEOTIDE SEQUENCE [LARGE SCALE GENOMIC DNA]</scope>
    <source>
        <strain evidence="1 2">DSM 15930</strain>
    </source>
</reference>
<sequence>MDNRSCKQGELFLSAPNTEGNVWPRQLCSAFERRAETPNEVRQGWYCRYVDFHLDKPRSLDVGVCYWPKKIVS</sequence>
<dbReference type="OrthoDB" id="1858470at2"/>
<organism evidence="1 2">
    <name type="scientific">Anaerosporobacter mobilis DSM 15930</name>
    <dbReference type="NCBI Taxonomy" id="1120996"/>
    <lineage>
        <taxon>Bacteria</taxon>
        <taxon>Bacillati</taxon>
        <taxon>Bacillota</taxon>
        <taxon>Clostridia</taxon>
        <taxon>Lachnospirales</taxon>
        <taxon>Lachnospiraceae</taxon>
        <taxon>Anaerosporobacter</taxon>
    </lineage>
</organism>
<accession>A0A1M7LM42</accession>
<dbReference type="STRING" id="1120996.SAMN02746066_03306"/>
<dbReference type="Proteomes" id="UP000184038">
    <property type="component" value="Unassembled WGS sequence"/>
</dbReference>
<dbReference type="AlphaFoldDB" id="A0A1M7LM42"/>
<protein>
    <submittedName>
        <fullName evidence="1">Uncharacterized protein</fullName>
    </submittedName>
</protein>
<name>A0A1M7LM42_9FIRM</name>
<keyword evidence="2" id="KW-1185">Reference proteome</keyword>
<evidence type="ECO:0000313" key="1">
    <source>
        <dbReference type="EMBL" id="SHM79285.1"/>
    </source>
</evidence>
<dbReference type="EMBL" id="FRCP01000017">
    <property type="protein sequence ID" value="SHM79285.1"/>
    <property type="molecule type" value="Genomic_DNA"/>
</dbReference>
<proteinExistence type="predicted"/>